<feature type="domain" description="Peptidase A1" evidence="9">
    <location>
        <begin position="109"/>
        <end position="433"/>
    </location>
</feature>
<dbReference type="Pfam" id="PF00026">
    <property type="entry name" value="Asp"/>
    <property type="match status" value="1"/>
</dbReference>
<feature type="active site" evidence="5">
    <location>
        <position position="314"/>
    </location>
</feature>
<dbReference type="InterPro" id="IPR001969">
    <property type="entry name" value="Aspartic_peptidase_AS"/>
</dbReference>
<feature type="signal peptide" evidence="8">
    <location>
        <begin position="1"/>
        <end position="19"/>
    </location>
</feature>
<dbReference type="SUPFAM" id="SSF50630">
    <property type="entry name" value="Acid proteases"/>
    <property type="match status" value="1"/>
</dbReference>
<keyword evidence="3 7" id="KW-0064">Aspartyl protease</keyword>
<reference evidence="10 11" key="1">
    <citation type="submission" date="2018-02" db="EMBL/GenBank/DDBJ databases">
        <title>Genome sequence of the basidiomycete white-rot fungus Phlebia centrifuga.</title>
        <authorList>
            <person name="Granchi Z."/>
            <person name="Peng M."/>
            <person name="de Vries R.P."/>
            <person name="Hilden K."/>
            <person name="Makela M.R."/>
            <person name="Grigoriev I."/>
            <person name="Riley R."/>
        </authorList>
    </citation>
    <scope>NUCLEOTIDE SEQUENCE [LARGE SCALE GENOMIC DNA]</scope>
    <source>
        <strain evidence="10 11">FBCC195</strain>
    </source>
</reference>
<evidence type="ECO:0000256" key="7">
    <source>
        <dbReference type="RuleBase" id="RU000454"/>
    </source>
</evidence>
<name>A0A2R6NEM8_9APHY</name>
<comment type="similarity">
    <text evidence="1 7">Belongs to the peptidase A1 family.</text>
</comment>
<evidence type="ECO:0000256" key="3">
    <source>
        <dbReference type="ARBA" id="ARBA00022750"/>
    </source>
</evidence>
<dbReference type="GO" id="GO:0006508">
    <property type="term" value="P:proteolysis"/>
    <property type="evidence" value="ECO:0007669"/>
    <property type="project" value="UniProtKB-KW"/>
</dbReference>
<evidence type="ECO:0000256" key="6">
    <source>
        <dbReference type="PIRSR" id="PIRSR601461-2"/>
    </source>
</evidence>
<evidence type="ECO:0000313" key="10">
    <source>
        <dbReference type="EMBL" id="PSR70708.1"/>
    </source>
</evidence>
<comment type="caution">
    <text evidence="10">The sequence shown here is derived from an EMBL/GenBank/DDBJ whole genome shotgun (WGS) entry which is preliminary data.</text>
</comment>
<proteinExistence type="inferred from homology"/>
<feature type="chain" id="PRO_5015310904" description="Peptidase A1 domain-containing protein" evidence="8">
    <location>
        <begin position="20"/>
        <end position="474"/>
    </location>
</feature>
<dbReference type="InterPro" id="IPR021109">
    <property type="entry name" value="Peptidase_aspartic_dom_sf"/>
</dbReference>
<dbReference type="STRING" id="98765.A0A2R6NEM8"/>
<dbReference type="InterPro" id="IPR001461">
    <property type="entry name" value="Aspartic_peptidase_A1"/>
</dbReference>
<evidence type="ECO:0000256" key="4">
    <source>
        <dbReference type="ARBA" id="ARBA00022801"/>
    </source>
</evidence>
<dbReference type="PROSITE" id="PS51767">
    <property type="entry name" value="PEPTIDASE_A1"/>
    <property type="match status" value="1"/>
</dbReference>
<dbReference type="OrthoDB" id="15189at2759"/>
<organism evidence="10 11">
    <name type="scientific">Hermanssonia centrifuga</name>
    <dbReference type="NCBI Taxonomy" id="98765"/>
    <lineage>
        <taxon>Eukaryota</taxon>
        <taxon>Fungi</taxon>
        <taxon>Dikarya</taxon>
        <taxon>Basidiomycota</taxon>
        <taxon>Agaricomycotina</taxon>
        <taxon>Agaricomycetes</taxon>
        <taxon>Polyporales</taxon>
        <taxon>Meruliaceae</taxon>
        <taxon>Hermanssonia</taxon>
    </lineage>
</organism>
<evidence type="ECO:0000256" key="1">
    <source>
        <dbReference type="ARBA" id="ARBA00007447"/>
    </source>
</evidence>
<feature type="disulfide bond" evidence="6">
    <location>
        <begin position="140"/>
        <end position="145"/>
    </location>
</feature>
<evidence type="ECO:0000256" key="2">
    <source>
        <dbReference type="ARBA" id="ARBA00022670"/>
    </source>
</evidence>
<dbReference type="Proteomes" id="UP000186601">
    <property type="component" value="Unassembled WGS sequence"/>
</dbReference>
<dbReference type="InterPro" id="IPR034164">
    <property type="entry name" value="Pepsin-like_dom"/>
</dbReference>
<keyword evidence="4 7" id="KW-0378">Hydrolase</keyword>
<evidence type="ECO:0000256" key="5">
    <source>
        <dbReference type="PIRSR" id="PIRSR601461-1"/>
    </source>
</evidence>
<dbReference type="PANTHER" id="PTHR47966">
    <property type="entry name" value="BETA-SITE APP-CLEAVING ENZYME, ISOFORM A-RELATED"/>
    <property type="match status" value="1"/>
</dbReference>
<protein>
    <recommendedName>
        <fullName evidence="9">Peptidase A1 domain-containing protein</fullName>
    </recommendedName>
</protein>
<dbReference type="CDD" id="cd05471">
    <property type="entry name" value="pepsin_like"/>
    <property type="match status" value="1"/>
</dbReference>
<dbReference type="PROSITE" id="PS00141">
    <property type="entry name" value="ASP_PROTEASE"/>
    <property type="match status" value="2"/>
</dbReference>
<dbReference type="PANTHER" id="PTHR47966:SF51">
    <property type="entry name" value="BETA-SITE APP-CLEAVING ENZYME, ISOFORM A-RELATED"/>
    <property type="match status" value="1"/>
</dbReference>
<keyword evidence="2 7" id="KW-0645">Protease</keyword>
<dbReference type="EMBL" id="MLYV02001335">
    <property type="protein sequence ID" value="PSR70708.1"/>
    <property type="molecule type" value="Genomic_DNA"/>
</dbReference>
<dbReference type="PRINTS" id="PR00792">
    <property type="entry name" value="PEPSIN"/>
</dbReference>
<evidence type="ECO:0000256" key="8">
    <source>
        <dbReference type="SAM" id="SignalP"/>
    </source>
</evidence>
<accession>A0A2R6NEM8</accession>
<keyword evidence="11" id="KW-1185">Reference proteome</keyword>
<feature type="active site" evidence="5">
    <location>
        <position position="127"/>
    </location>
</feature>
<gene>
    <name evidence="10" type="ORF">PHLCEN_2v13438</name>
</gene>
<evidence type="ECO:0000259" key="9">
    <source>
        <dbReference type="PROSITE" id="PS51767"/>
    </source>
</evidence>
<sequence>MQPLLFLVGSLGLVPSTRASPVTVSSGPLDIRIPLLRHHGYESWSVGALGEYLEYATSKYERGFAAYKENTGEEHPLASGYHYTDISTSTKRSPGAVELVDQGSRAMMWGGNITVGNPPQTFTVNFDTGSADLFLPSSACNTEPCRGHRLYQPDDSSTAKGPGPSFSLEYGGGSVVEGNLYTDIVQIAGYELDDQVLGAASAYSEELGKAQFPPDGLLGMAFPNISSFKMLKTASPVFHSLIAQEHAIDPVFAFKIASAEEGSSELYVGGVNQELYQGDFTYTPVTVVGFWQVALDGATVNGKSVVGNIPAVIDTGSTLIIGDSKNVKALYSRIPGSKPLRSPRGYWTIPCEPAPNVTLSFGGKAFPILPGAFVIPPPPQLELDEGICLGGVTENSKIKLGRPGSDGFWIVGDVFLRGVYTVFDVGKERVGFAELVSDDSQDDIFEEASYKNNLLGWFYGSVIELLRYSCTIFS</sequence>
<dbReference type="FunFam" id="2.40.70.10:FF:000115">
    <property type="entry name" value="Lysosomal aspartic protease"/>
    <property type="match status" value="1"/>
</dbReference>
<dbReference type="Gene3D" id="2.40.70.10">
    <property type="entry name" value="Acid Proteases"/>
    <property type="match status" value="2"/>
</dbReference>
<dbReference type="InterPro" id="IPR033121">
    <property type="entry name" value="PEPTIDASE_A1"/>
</dbReference>
<evidence type="ECO:0000313" key="11">
    <source>
        <dbReference type="Proteomes" id="UP000186601"/>
    </source>
</evidence>
<keyword evidence="6" id="KW-1015">Disulfide bond</keyword>
<keyword evidence="8" id="KW-0732">Signal</keyword>
<dbReference type="AlphaFoldDB" id="A0A2R6NEM8"/>
<dbReference type="GO" id="GO:0004190">
    <property type="term" value="F:aspartic-type endopeptidase activity"/>
    <property type="evidence" value="ECO:0007669"/>
    <property type="project" value="UniProtKB-KW"/>
</dbReference>